<name>A0A1Y6D335_9GAMM</name>
<keyword evidence="5" id="KW-1185">Reference proteome</keyword>
<feature type="chain" id="PRO_5012622087" evidence="2">
    <location>
        <begin position="22"/>
        <end position="103"/>
    </location>
</feature>
<reference evidence="4 5" key="1">
    <citation type="submission" date="2016-12" db="EMBL/GenBank/DDBJ databases">
        <authorList>
            <person name="Song W.-J."/>
            <person name="Kurnit D.M."/>
        </authorList>
    </citation>
    <scope>NUCLEOTIDE SEQUENCE [LARGE SCALE GENOMIC DNA]</scope>
    <source>
        <strain evidence="4 5">175</strain>
    </source>
</reference>
<feature type="region of interest" description="Disordered" evidence="1">
    <location>
        <begin position="82"/>
        <end position="103"/>
    </location>
</feature>
<sequence length="103" mass="10222">MNIPNRILSVLACVAILSACAAPGNYGYSQPGYRGALTGAAVGAAGGALLGYAADGGRGNGAVTGGALGAVAGGAIGYAMDRNQERSDPYPSYPQDRSGYRPR</sequence>
<proteinExistence type="predicted"/>
<evidence type="ECO:0000259" key="3">
    <source>
        <dbReference type="Pfam" id="PF13488"/>
    </source>
</evidence>
<organism evidence="4 5">
    <name type="scientific">Methylomagnum ishizawai</name>
    <dbReference type="NCBI Taxonomy" id="1760988"/>
    <lineage>
        <taxon>Bacteria</taxon>
        <taxon>Pseudomonadati</taxon>
        <taxon>Pseudomonadota</taxon>
        <taxon>Gammaproteobacteria</taxon>
        <taxon>Methylococcales</taxon>
        <taxon>Methylococcaceae</taxon>
        <taxon>Methylomagnum</taxon>
    </lineage>
</organism>
<feature type="signal peptide" evidence="2">
    <location>
        <begin position="1"/>
        <end position="21"/>
    </location>
</feature>
<evidence type="ECO:0000256" key="2">
    <source>
        <dbReference type="SAM" id="SignalP"/>
    </source>
</evidence>
<protein>
    <submittedName>
        <fullName evidence="4">Glycine zipper</fullName>
    </submittedName>
</protein>
<keyword evidence="2" id="KW-0732">Signal</keyword>
<dbReference type="InterPro" id="IPR039567">
    <property type="entry name" value="Gly-zipper"/>
</dbReference>
<gene>
    <name evidence="4" type="ORF">SAMN02949497_2607</name>
</gene>
<dbReference type="RefSeq" id="WP_125468925.1">
    <property type="nucleotide sequence ID" value="NZ_FXAM01000001.1"/>
</dbReference>
<evidence type="ECO:0000256" key="1">
    <source>
        <dbReference type="SAM" id="MobiDB-lite"/>
    </source>
</evidence>
<dbReference type="Pfam" id="PF13488">
    <property type="entry name" value="Gly-zipper_Omp"/>
    <property type="match status" value="1"/>
</dbReference>
<evidence type="ECO:0000313" key="5">
    <source>
        <dbReference type="Proteomes" id="UP000192923"/>
    </source>
</evidence>
<dbReference type="EMBL" id="FXAM01000001">
    <property type="protein sequence ID" value="SMF95253.1"/>
    <property type="molecule type" value="Genomic_DNA"/>
</dbReference>
<dbReference type="PROSITE" id="PS51257">
    <property type="entry name" value="PROKAR_LIPOPROTEIN"/>
    <property type="match status" value="1"/>
</dbReference>
<dbReference type="Proteomes" id="UP000192923">
    <property type="component" value="Unassembled WGS sequence"/>
</dbReference>
<feature type="domain" description="Glycine zipper" evidence="3">
    <location>
        <begin position="38"/>
        <end position="84"/>
    </location>
</feature>
<dbReference type="AlphaFoldDB" id="A0A1Y6D335"/>
<accession>A0A1Y6D335</accession>
<evidence type="ECO:0000313" key="4">
    <source>
        <dbReference type="EMBL" id="SMF95253.1"/>
    </source>
</evidence>